<dbReference type="InterPro" id="IPR029063">
    <property type="entry name" value="SAM-dependent_MTases_sf"/>
</dbReference>
<dbReference type="NCBIfam" id="TIGR01983">
    <property type="entry name" value="UbiG"/>
    <property type="match status" value="1"/>
</dbReference>
<evidence type="ECO:0000313" key="7">
    <source>
        <dbReference type="Proteomes" id="UP000076078"/>
    </source>
</evidence>
<dbReference type="PANTHER" id="PTHR43464">
    <property type="entry name" value="METHYLTRANSFERASE"/>
    <property type="match status" value="1"/>
</dbReference>
<dbReference type="GO" id="GO:0046872">
    <property type="term" value="F:metal ion binding"/>
    <property type="evidence" value="ECO:0007669"/>
    <property type="project" value="UniProtKB-KW"/>
</dbReference>
<evidence type="ECO:0000256" key="5">
    <source>
        <dbReference type="HAMAP-Rule" id="MF_03190"/>
    </source>
</evidence>
<dbReference type="GO" id="GO:0031314">
    <property type="term" value="C:extrinsic component of mitochondrial inner membrane"/>
    <property type="evidence" value="ECO:0007669"/>
    <property type="project" value="UniProtKB-UniRule"/>
</dbReference>
<dbReference type="CDD" id="cd02440">
    <property type="entry name" value="AdoMet_MTases"/>
    <property type="match status" value="1"/>
</dbReference>
<name>A0A151Z6U9_TIELA</name>
<comment type="pathway">
    <text evidence="5">Cofactor biosynthesis; ubiquinone biosynthesis.</text>
</comment>
<feature type="binding site" evidence="5">
    <location>
        <position position="183"/>
    </location>
    <ligand>
        <name>S-adenosyl-L-methionine</name>
        <dbReference type="ChEBI" id="CHEBI:59789"/>
    </ligand>
</feature>
<keyword evidence="5" id="KW-0479">Metal-binding</keyword>
<dbReference type="GO" id="GO:0061542">
    <property type="term" value="F:3-demethylubiquinol 3-O-methyltransferase activity"/>
    <property type="evidence" value="ECO:0007669"/>
    <property type="project" value="UniProtKB-UniRule"/>
</dbReference>
<keyword evidence="2 5" id="KW-0808">Transferase</keyword>
<dbReference type="GO" id="GO:0120537">
    <property type="term" value="F:3-demethylubiquinone 3-O-methyltransferase activity"/>
    <property type="evidence" value="ECO:0007669"/>
    <property type="project" value="RHEA"/>
</dbReference>
<keyword evidence="1 5" id="KW-0489">Methyltransferase</keyword>
<feature type="binding site" evidence="5">
    <location>
        <position position="70"/>
    </location>
    <ligand>
        <name>S-adenosyl-L-methionine</name>
        <dbReference type="ChEBI" id="CHEBI:59789"/>
    </ligand>
</feature>
<keyword evidence="4 5" id="KW-0949">S-adenosyl-L-methionine</keyword>
<dbReference type="STRING" id="361077.A0A151Z6U9"/>
<dbReference type="OrthoDB" id="3265906at2759"/>
<dbReference type="EC" id="2.1.1.-" evidence="5"/>
<sequence>MFGIKVIQKCCNGLYKPTNLRCFYSTSNSSSDKPFNTLKSEEINFFNTQAKDWWNPEGTMKPLHRMNPVRVKYIVDRLKSIQKIPRSNSVHLPLQGLTLMDIGCGAGLLTESLSRLGGDKVIGLDAAQNNILMACSHANLDKKLQCNLNEKKLEYIESTIENYIATNPSVLTADGGFDVVCSLEVIEHVDNPQEFVNYCSKVLKPGGSMFISTINRTYLSYLSTILAAEYILRLVPIGTHHWNQFVTPSDLSQFLQKSNLSIQDSKGLFYNPLTSNWTLINDNTVNYIIHATKKL</sequence>
<keyword evidence="5" id="KW-0460">Magnesium</keyword>
<dbReference type="GO" id="GO:0010420">
    <property type="term" value="F:polyprenyldihydroxybenzoate methyltransferase activity"/>
    <property type="evidence" value="ECO:0007669"/>
    <property type="project" value="UniProtKB-UniRule"/>
</dbReference>
<protein>
    <recommendedName>
        <fullName evidence="5">Ubiquinone biosynthesis O-methyltransferase, mitochondrial</fullName>
    </recommendedName>
    <alternativeName>
        <fullName evidence="5">3-demethylubiquinol 3-O-methyltransferase</fullName>
        <ecNumber evidence="5">2.1.1.64</ecNumber>
    </alternativeName>
    <alternativeName>
        <fullName evidence="5">3-demethylubiquinone 3-O-methyltransferase</fullName>
        <ecNumber evidence="5">2.1.1.-</ecNumber>
    </alternativeName>
    <alternativeName>
        <fullName evidence="5">Polyprenyldihydroxybenzoate methyltransferase</fullName>
        <ecNumber evidence="5">2.1.1.114</ecNumber>
    </alternativeName>
</protein>
<comment type="catalytic activity">
    <reaction evidence="5">
        <text>a 3,4-dihydroxy-5-(all-trans-polyprenyl)benzoate + S-adenosyl-L-methionine = a 4-hydroxy-3-methoxy-5-(all-trans-polyprenyl)benzoate + S-adenosyl-L-homocysteine + H(+)</text>
        <dbReference type="Rhea" id="RHEA:44452"/>
        <dbReference type="Rhea" id="RHEA-COMP:10930"/>
        <dbReference type="Rhea" id="RHEA-COMP:10931"/>
        <dbReference type="ChEBI" id="CHEBI:15378"/>
        <dbReference type="ChEBI" id="CHEBI:57856"/>
        <dbReference type="ChEBI" id="CHEBI:59789"/>
        <dbReference type="ChEBI" id="CHEBI:64694"/>
        <dbReference type="ChEBI" id="CHEBI:84443"/>
        <dbReference type="EC" id="2.1.1.114"/>
    </reaction>
</comment>
<dbReference type="Gene3D" id="3.40.50.150">
    <property type="entry name" value="Vaccinia Virus protein VP39"/>
    <property type="match status" value="1"/>
</dbReference>
<keyword evidence="5" id="KW-0496">Mitochondrion</keyword>
<dbReference type="AlphaFoldDB" id="A0A151Z6U9"/>
<gene>
    <name evidence="5" type="primary">coq3</name>
    <name evidence="6" type="ORF">DLAC_09630</name>
</gene>
<comment type="catalytic activity">
    <reaction evidence="5">
        <text>a 3-demethylubiquinol + S-adenosyl-L-methionine = a ubiquinol + S-adenosyl-L-homocysteine + H(+)</text>
        <dbReference type="Rhea" id="RHEA:44380"/>
        <dbReference type="Rhea" id="RHEA-COMP:9566"/>
        <dbReference type="Rhea" id="RHEA-COMP:10914"/>
        <dbReference type="ChEBI" id="CHEBI:15378"/>
        <dbReference type="ChEBI" id="CHEBI:17976"/>
        <dbReference type="ChEBI" id="CHEBI:57856"/>
        <dbReference type="ChEBI" id="CHEBI:59789"/>
        <dbReference type="ChEBI" id="CHEBI:84422"/>
        <dbReference type="EC" id="2.1.1.64"/>
    </reaction>
</comment>
<comment type="function">
    <text evidence="5">O-methyltransferase required for two non-consecutive steps during ubiquinone biosynthesis. Catalyzes the 2 O-methylation of 3,4-dihydroxy-5-(all-trans-polyprenyl)benzoic acid into 4-hydroxy-3-methoxy-5-(all-trans-polyprenyl)benzoic acid. Also catalyzes the last step of ubiquinone biosynthesis by mediating methylation of 3-demethylubiquinone into ubiquinone. Also able to mediate the methylation of 3-demethylubiquinol into ubiquinol.</text>
</comment>
<proteinExistence type="inferred from homology"/>
<dbReference type="FunCoup" id="A0A151Z6U9">
    <property type="interactions" value="354"/>
</dbReference>
<dbReference type="PANTHER" id="PTHR43464:SF19">
    <property type="entry name" value="UBIQUINONE BIOSYNTHESIS O-METHYLTRANSFERASE, MITOCHONDRIAL"/>
    <property type="match status" value="1"/>
</dbReference>
<feature type="binding site" evidence="5">
    <location>
        <position position="187"/>
    </location>
    <ligand>
        <name>Mg(2+)</name>
        <dbReference type="ChEBI" id="CHEBI:18420"/>
    </ligand>
</feature>
<comment type="cofactor">
    <cofactor evidence="5">
        <name>Mg(2+)</name>
        <dbReference type="ChEBI" id="CHEBI:18420"/>
    </cofactor>
</comment>
<keyword evidence="3 5" id="KW-0831">Ubiquinone biosynthesis</keyword>
<keyword evidence="7" id="KW-1185">Reference proteome</keyword>
<feature type="binding site" evidence="5">
    <location>
        <position position="184"/>
    </location>
    <ligand>
        <name>Mg(2+)</name>
        <dbReference type="ChEBI" id="CHEBI:18420"/>
    </ligand>
</feature>
<comment type="subunit">
    <text evidence="5">Component of a multi-subunit COQ enzyme complex.</text>
</comment>
<dbReference type="SUPFAM" id="SSF53335">
    <property type="entry name" value="S-adenosyl-L-methionine-dependent methyltransferases"/>
    <property type="match status" value="1"/>
</dbReference>
<feature type="binding site" evidence="5">
    <location>
        <position position="125"/>
    </location>
    <ligand>
        <name>S-adenosyl-L-methionine</name>
        <dbReference type="ChEBI" id="CHEBI:59789"/>
    </ligand>
</feature>
<comment type="subcellular location">
    <subcellularLocation>
        <location evidence="5">Mitochondrion inner membrane</location>
        <topology evidence="5">Peripheral membrane protein</topology>
        <orientation evidence="5">Matrix side</orientation>
    </subcellularLocation>
</comment>
<dbReference type="EC" id="2.1.1.114" evidence="5"/>
<feature type="binding site" evidence="5">
    <location>
        <position position="188"/>
    </location>
    <ligand>
        <name>Mg(2+)</name>
        <dbReference type="ChEBI" id="CHEBI:18420"/>
    </ligand>
</feature>
<evidence type="ECO:0000256" key="3">
    <source>
        <dbReference type="ARBA" id="ARBA00022688"/>
    </source>
</evidence>
<feature type="binding site" evidence="5">
    <location>
        <position position="103"/>
    </location>
    <ligand>
        <name>S-adenosyl-L-methionine</name>
        <dbReference type="ChEBI" id="CHEBI:59789"/>
    </ligand>
</feature>
<accession>A0A151Z6U9</accession>
<comment type="catalytic activity">
    <reaction evidence="5">
        <text>a 3-demethylubiquinone + S-adenosyl-L-methionine = a ubiquinone + S-adenosyl-L-homocysteine</text>
        <dbReference type="Rhea" id="RHEA:81215"/>
        <dbReference type="Rhea" id="RHEA-COMP:9565"/>
        <dbReference type="Rhea" id="RHEA-COMP:19654"/>
        <dbReference type="ChEBI" id="CHEBI:16389"/>
        <dbReference type="ChEBI" id="CHEBI:57856"/>
        <dbReference type="ChEBI" id="CHEBI:59789"/>
        <dbReference type="ChEBI" id="CHEBI:231825"/>
    </reaction>
</comment>
<dbReference type="GO" id="GO:0032259">
    <property type="term" value="P:methylation"/>
    <property type="evidence" value="ECO:0007669"/>
    <property type="project" value="UniProtKB-KW"/>
</dbReference>
<dbReference type="OMA" id="LASRWWD"/>
<comment type="similarity">
    <text evidence="5">Belongs to the class I-like SAM-binding methyltransferase superfamily. UbiG/COQ3 family.</text>
</comment>
<evidence type="ECO:0000256" key="4">
    <source>
        <dbReference type="ARBA" id="ARBA00022691"/>
    </source>
</evidence>
<dbReference type="InterPro" id="IPR010233">
    <property type="entry name" value="UbiG_MeTrfase"/>
</dbReference>
<keyword evidence="5" id="KW-0472">Membrane</keyword>
<organism evidence="6 7">
    <name type="scientific">Tieghemostelium lacteum</name>
    <name type="common">Slime mold</name>
    <name type="synonym">Dictyostelium lacteum</name>
    <dbReference type="NCBI Taxonomy" id="361077"/>
    <lineage>
        <taxon>Eukaryota</taxon>
        <taxon>Amoebozoa</taxon>
        <taxon>Evosea</taxon>
        <taxon>Eumycetozoa</taxon>
        <taxon>Dictyostelia</taxon>
        <taxon>Dictyosteliales</taxon>
        <taxon>Raperosteliaceae</taxon>
        <taxon>Tieghemostelium</taxon>
    </lineage>
</organism>
<dbReference type="UniPathway" id="UPA00232"/>
<dbReference type="EC" id="2.1.1.64" evidence="5"/>
<evidence type="ECO:0000256" key="2">
    <source>
        <dbReference type="ARBA" id="ARBA00022679"/>
    </source>
</evidence>
<dbReference type="EMBL" id="LODT01000039">
    <property type="protein sequence ID" value="KYQ89665.1"/>
    <property type="molecule type" value="Genomic_DNA"/>
</dbReference>
<dbReference type="InParanoid" id="A0A151Z6U9"/>
<keyword evidence="5" id="KW-0999">Mitochondrion inner membrane</keyword>
<dbReference type="Pfam" id="PF13489">
    <property type="entry name" value="Methyltransf_23"/>
    <property type="match status" value="1"/>
</dbReference>
<dbReference type="HAMAP" id="MF_00472">
    <property type="entry name" value="UbiG"/>
    <property type="match status" value="1"/>
</dbReference>
<evidence type="ECO:0000256" key="1">
    <source>
        <dbReference type="ARBA" id="ARBA00022603"/>
    </source>
</evidence>
<comment type="caution">
    <text evidence="6">The sequence shown here is derived from an EMBL/GenBank/DDBJ whole genome shotgun (WGS) entry which is preliminary data.</text>
</comment>
<reference evidence="6 7" key="1">
    <citation type="submission" date="2015-12" db="EMBL/GenBank/DDBJ databases">
        <title>Dictyostelia acquired genes for synthesis and detection of signals that induce cell-type specialization by lateral gene transfer from prokaryotes.</title>
        <authorList>
            <person name="Gloeckner G."/>
            <person name="Schaap P."/>
        </authorList>
    </citation>
    <scope>NUCLEOTIDE SEQUENCE [LARGE SCALE GENOMIC DNA]</scope>
    <source>
        <strain evidence="6 7">TK</strain>
    </source>
</reference>
<evidence type="ECO:0000313" key="6">
    <source>
        <dbReference type="EMBL" id="KYQ89665.1"/>
    </source>
</evidence>
<dbReference type="Proteomes" id="UP000076078">
    <property type="component" value="Unassembled WGS sequence"/>
</dbReference>